<dbReference type="AlphaFoldDB" id="A0A816C511"/>
<reference evidence="3" key="1">
    <citation type="submission" date="2021-02" db="EMBL/GenBank/DDBJ databases">
        <authorList>
            <person name="Nowell W R."/>
        </authorList>
    </citation>
    <scope>NUCLEOTIDE SEQUENCE</scope>
</reference>
<keyword evidence="1" id="KW-0472">Membrane</keyword>
<dbReference type="Proteomes" id="UP000663828">
    <property type="component" value="Unassembled WGS sequence"/>
</dbReference>
<evidence type="ECO:0000313" key="3">
    <source>
        <dbReference type="EMBL" id="CAF1617892.1"/>
    </source>
</evidence>
<keyword evidence="1" id="KW-1133">Transmembrane helix</keyword>
<dbReference type="InterPro" id="IPR053891">
    <property type="entry name" value="Shisa_N"/>
</dbReference>
<feature type="domain" description="Shisa N-terminal" evidence="2">
    <location>
        <begin position="4"/>
        <end position="38"/>
    </location>
</feature>
<gene>
    <name evidence="3" type="ORF">XAT740_LOCUS49824</name>
</gene>
<evidence type="ECO:0000313" key="4">
    <source>
        <dbReference type="Proteomes" id="UP000663828"/>
    </source>
</evidence>
<dbReference type="Pfam" id="PF13908">
    <property type="entry name" value="Shisa_N"/>
    <property type="match status" value="1"/>
</dbReference>
<dbReference type="EMBL" id="CAJNOR010007473">
    <property type="protein sequence ID" value="CAF1617892.1"/>
    <property type="molecule type" value="Genomic_DNA"/>
</dbReference>
<keyword evidence="4" id="KW-1185">Reference proteome</keyword>
<keyword evidence="1" id="KW-0812">Transmembrane</keyword>
<proteinExistence type="predicted"/>
<organism evidence="3 4">
    <name type="scientific">Adineta ricciae</name>
    <name type="common">Rotifer</name>
    <dbReference type="NCBI Taxonomy" id="249248"/>
    <lineage>
        <taxon>Eukaryota</taxon>
        <taxon>Metazoa</taxon>
        <taxon>Spiralia</taxon>
        <taxon>Gnathifera</taxon>
        <taxon>Rotifera</taxon>
        <taxon>Eurotatoria</taxon>
        <taxon>Bdelloidea</taxon>
        <taxon>Adinetida</taxon>
        <taxon>Adinetidae</taxon>
        <taxon>Adineta</taxon>
    </lineage>
</organism>
<name>A0A816C511_ADIRI</name>
<evidence type="ECO:0000256" key="1">
    <source>
        <dbReference type="SAM" id="Phobius"/>
    </source>
</evidence>
<evidence type="ECO:0000259" key="2">
    <source>
        <dbReference type="Pfam" id="PF13908"/>
    </source>
</evidence>
<feature type="transmembrane region" description="Helical" evidence="1">
    <location>
        <begin position="75"/>
        <end position="103"/>
    </location>
</feature>
<sequence>MTTSCPGFLDRYGVWNNGFDCSSSRVCCGSETDRYCCMPTSPATLSSTLPSVIPYESSNDYFLQRGNDILPEKWFFLQICTVGIFLTMTLLIFVMVCQCLSSIRRSKQRQQRRMSSVQMPLPAASPLLLEHNRSMSNRISTISTTPSDAKSRCTETSLILNTPLNLYPIGNSRDSTASSSYYMFPNEFEHLCK</sequence>
<protein>
    <recommendedName>
        <fullName evidence="2">Shisa N-terminal domain-containing protein</fullName>
    </recommendedName>
</protein>
<accession>A0A816C511</accession>
<comment type="caution">
    <text evidence="3">The sequence shown here is derived from an EMBL/GenBank/DDBJ whole genome shotgun (WGS) entry which is preliminary data.</text>
</comment>